<keyword evidence="6" id="KW-1185">Reference proteome</keyword>
<dbReference type="PANTHER" id="PTHR43900:SF97">
    <property type="entry name" value="GLUTATHIONE TRANSFERASE"/>
    <property type="match status" value="1"/>
</dbReference>
<dbReference type="EC" id="2.5.1.18" evidence="1"/>
<dbReference type="GO" id="GO:0004364">
    <property type="term" value="F:glutathione transferase activity"/>
    <property type="evidence" value="ECO:0007669"/>
    <property type="project" value="UniProtKB-EC"/>
</dbReference>
<protein>
    <recommendedName>
        <fullName evidence="1">glutathione transferase</fullName>
        <ecNumber evidence="1">2.5.1.18</ecNumber>
    </recommendedName>
</protein>
<dbReference type="AlphaFoldDB" id="A0A1G8ASX0"/>
<dbReference type="CDD" id="cd03051">
    <property type="entry name" value="GST_N_GTT2_like"/>
    <property type="match status" value="1"/>
</dbReference>
<dbReference type="Proteomes" id="UP000198854">
    <property type="component" value="Unassembled WGS sequence"/>
</dbReference>
<reference evidence="5 6" key="1">
    <citation type="submission" date="2016-10" db="EMBL/GenBank/DDBJ databases">
        <authorList>
            <person name="de Groot N.N."/>
        </authorList>
    </citation>
    <scope>NUCLEOTIDE SEQUENCE [LARGE SCALE GENOMIC DNA]</scope>
    <source>
        <strain evidence="5 6">CGMCC 1.10228</strain>
    </source>
</reference>
<dbReference type="SFLD" id="SFLDG00358">
    <property type="entry name" value="Main_(cytGST)"/>
    <property type="match status" value="1"/>
</dbReference>
<proteinExistence type="predicted"/>
<dbReference type="SFLD" id="SFLDS00019">
    <property type="entry name" value="Glutathione_Transferase_(cytos"/>
    <property type="match status" value="1"/>
</dbReference>
<dbReference type="SUPFAM" id="SSF52833">
    <property type="entry name" value="Thioredoxin-like"/>
    <property type="match status" value="1"/>
</dbReference>
<evidence type="ECO:0000256" key="1">
    <source>
        <dbReference type="ARBA" id="ARBA00012452"/>
    </source>
</evidence>
<name>A0A1G8ASX0_9VIBR</name>
<dbReference type="InterPro" id="IPR034346">
    <property type="entry name" value="Gtt2-like_C"/>
</dbReference>
<dbReference type="InterPro" id="IPR036282">
    <property type="entry name" value="Glutathione-S-Trfase_C_sf"/>
</dbReference>
<dbReference type="PROSITE" id="PS50404">
    <property type="entry name" value="GST_NTER"/>
    <property type="match status" value="1"/>
</dbReference>
<dbReference type="Gene3D" id="3.40.30.10">
    <property type="entry name" value="Glutaredoxin"/>
    <property type="match status" value="1"/>
</dbReference>
<gene>
    <name evidence="5" type="ORF">SAMN04488136_111123</name>
</gene>
<dbReference type="RefSeq" id="WP_093273570.1">
    <property type="nucleotide sequence ID" value="NZ_FNDD01000011.1"/>
</dbReference>
<evidence type="ECO:0000259" key="3">
    <source>
        <dbReference type="PROSITE" id="PS50404"/>
    </source>
</evidence>
<dbReference type="STRING" id="861298.SAMN04488136_111123"/>
<keyword evidence="2 5" id="KW-0808">Transferase</keyword>
<dbReference type="OrthoDB" id="9803562at2"/>
<dbReference type="GO" id="GO:0005737">
    <property type="term" value="C:cytoplasm"/>
    <property type="evidence" value="ECO:0007669"/>
    <property type="project" value="TreeGrafter"/>
</dbReference>
<dbReference type="InterPro" id="IPR036249">
    <property type="entry name" value="Thioredoxin-like_sf"/>
</dbReference>
<dbReference type="InterPro" id="IPR040079">
    <property type="entry name" value="Glutathione_S-Trfase"/>
</dbReference>
<sequence length="204" mass="22950">MKLYETAMTPSCRRVSLFLNELGIDIERVALNVREGDNLSADYAAKAVNGKVPMLELDSGETLCESVAICRYVDEQFPNSLALFGQDPLEKAQVEMWHRVVELQGLYAGFQAFRNLTGVYSDRERCVKEWGEESKKRVEEFLPILNQRLSESAFVASSRFTIVDITAFIFVGFCTKALELDVLAQYPAIATWFNSVAARPAFQA</sequence>
<organism evidence="5 6">
    <name type="scientific">Vibrio xiamenensis</name>
    <dbReference type="NCBI Taxonomy" id="861298"/>
    <lineage>
        <taxon>Bacteria</taxon>
        <taxon>Pseudomonadati</taxon>
        <taxon>Pseudomonadota</taxon>
        <taxon>Gammaproteobacteria</taxon>
        <taxon>Vibrionales</taxon>
        <taxon>Vibrionaceae</taxon>
        <taxon>Vibrio</taxon>
    </lineage>
</organism>
<dbReference type="CDD" id="cd03182">
    <property type="entry name" value="GST_C_GTT2_like"/>
    <property type="match status" value="1"/>
</dbReference>
<accession>A0A1G8ASX0</accession>
<feature type="domain" description="GST C-terminal" evidence="4">
    <location>
        <begin position="87"/>
        <end position="204"/>
    </location>
</feature>
<dbReference type="SUPFAM" id="SSF47616">
    <property type="entry name" value="GST C-terminal domain-like"/>
    <property type="match status" value="1"/>
</dbReference>
<dbReference type="InterPro" id="IPR010987">
    <property type="entry name" value="Glutathione-S-Trfase_C-like"/>
</dbReference>
<evidence type="ECO:0000313" key="6">
    <source>
        <dbReference type="Proteomes" id="UP000198854"/>
    </source>
</evidence>
<dbReference type="InterPro" id="IPR004045">
    <property type="entry name" value="Glutathione_S-Trfase_N"/>
</dbReference>
<dbReference type="Gene3D" id="1.20.1050.10">
    <property type="match status" value="1"/>
</dbReference>
<dbReference type="GO" id="GO:0043295">
    <property type="term" value="F:glutathione binding"/>
    <property type="evidence" value="ECO:0007669"/>
    <property type="project" value="TreeGrafter"/>
</dbReference>
<dbReference type="EMBL" id="FNDD01000011">
    <property type="protein sequence ID" value="SDH24162.1"/>
    <property type="molecule type" value="Genomic_DNA"/>
</dbReference>
<dbReference type="PROSITE" id="PS50405">
    <property type="entry name" value="GST_CTER"/>
    <property type="match status" value="1"/>
</dbReference>
<dbReference type="InterPro" id="IPR034345">
    <property type="entry name" value="Gtt2-like_N"/>
</dbReference>
<evidence type="ECO:0000313" key="5">
    <source>
        <dbReference type="EMBL" id="SDH24162.1"/>
    </source>
</evidence>
<evidence type="ECO:0000256" key="2">
    <source>
        <dbReference type="ARBA" id="ARBA00022679"/>
    </source>
</evidence>
<dbReference type="PANTHER" id="PTHR43900">
    <property type="entry name" value="GLUTATHIONE S-TRANSFERASE RHO"/>
    <property type="match status" value="1"/>
</dbReference>
<dbReference type="Pfam" id="PF00043">
    <property type="entry name" value="GST_C"/>
    <property type="match status" value="1"/>
</dbReference>
<evidence type="ECO:0000259" key="4">
    <source>
        <dbReference type="PROSITE" id="PS50405"/>
    </source>
</evidence>
<dbReference type="InterPro" id="IPR004046">
    <property type="entry name" value="GST_C"/>
</dbReference>
<dbReference type="Pfam" id="PF13417">
    <property type="entry name" value="GST_N_3"/>
    <property type="match status" value="1"/>
</dbReference>
<feature type="domain" description="GST N-terminal" evidence="3">
    <location>
        <begin position="1"/>
        <end position="81"/>
    </location>
</feature>